<dbReference type="Gene3D" id="1.20.1050.10">
    <property type="match status" value="1"/>
</dbReference>
<dbReference type="PANTHER" id="PTHR45374">
    <property type="entry name" value="GLUTATHIONE S-TRANSFERASE TCHQD"/>
    <property type="match status" value="1"/>
</dbReference>
<evidence type="ECO:0000259" key="1">
    <source>
        <dbReference type="PROSITE" id="PS50404"/>
    </source>
</evidence>
<dbReference type="PROSITE" id="PS50404">
    <property type="entry name" value="GST_NTER"/>
    <property type="match status" value="1"/>
</dbReference>
<dbReference type="InterPro" id="IPR036249">
    <property type="entry name" value="Thioredoxin-like_sf"/>
</dbReference>
<organism evidence="2 3">
    <name type="scientific">Helicostylum pulchrum</name>
    <dbReference type="NCBI Taxonomy" id="562976"/>
    <lineage>
        <taxon>Eukaryota</taxon>
        <taxon>Fungi</taxon>
        <taxon>Fungi incertae sedis</taxon>
        <taxon>Mucoromycota</taxon>
        <taxon>Mucoromycotina</taxon>
        <taxon>Mucoromycetes</taxon>
        <taxon>Mucorales</taxon>
        <taxon>Mucorineae</taxon>
        <taxon>Mucoraceae</taxon>
        <taxon>Helicostylum</taxon>
    </lineage>
</organism>
<feature type="domain" description="GST N-terminal" evidence="1">
    <location>
        <begin position="6"/>
        <end position="88"/>
    </location>
</feature>
<dbReference type="Gene3D" id="3.40.30.10">
    <property type="entry name" value="Glutaredoxin"/>
    <property type="match status" value="1"/>
</dbReference>
<comment type="caution">
    <text evidence="2">The sequence shown here is derived from an EMBL/GenBank/DDBJ whole genome shotgun (WGS) entry which is preliminary data.</text>
</comment>
<protein>
    <recommendedName>
        <fullName evidence="1">GST N-terminal domain-containing protein</fullName>
    </recommendedName>
</protein>
<dbReference type="InterPro" id="IPR004045">
    <property type="entry name" value="Glutathione_S-Trfase_N"/>
</dbReference>
<dbReference type="CDD" id="cd00570">
    <property type="entry name" value="GST_N_family"/>
    <property type="match status" value="1"/>
</dbReference>
<reference evidence="2 3" key="1">
    <citation type="submission" date="2024-04" db="EMBL/GenBank/DDBJ databases">
        <title>genome sequences of Mucor flavus KT1a and Helicostylum pulchrum KT1b strains isolation_sourced from the surface of a dry-aged beef.</title>
        <authorList>
            <person name="Toyotome T."/>
            <person name="Hosono M."/>
            <person name="Torimaru M."/>
            <person name="Fukuda K."/>
            <person name="Mikami N."/>
        </authorList>
    </citation>
    <scope>NUCLEOTIDE SEQUENCE [LARGE SCALE GENOMIC DNA]</scope>
    <source>
        <strain evidence="2 3">KT1b</strain>
    </source>
</reference>
<accession>A0ABP9XT49</accession>
<dbReference type="PANTHER" id="PTHR45374:SF1">
    <property type="entry name" value="GLUTATHIONE S-TRANSFERASE TCHQD"/>
    <property type="match status" value="1"/>
</dbReference>
<dbReference type="SUPFAM" id="SSF47616">
    <property type="entry name" value="GST C-terminal domain-like"/>
    <property type="match status" value="1"/>
</dbReference>
<sequence>MSQVFSDNILYYSPGSVFSNIANLLLCEKGIQDQFEFRPLQMGVDNIAPWYIKLNPKGQVPTLVHSGKVIPDSLDIARHIDECFGLSPVLSTRDANVLSIVEKWRQVRVLSLVAGKKTETQDVGALKDTLQESRQSIIQTIEKHPELEEQYKIRLTIHDDRTKILIDHDTYLLHKASLASLFDELEFNLQENNGHLLPNKTRSVADIYITGILYWLISKLDKDILKDRPIIRSYYLKQSSRPSFIRAFF</sequence>
<dbReference type="EMBL" id="BAABUJ010000008">
    <property type="protein sequence ID" value="GAA5797530.1"/>
    <property type="molecule type" value="Genomic_DNA"/>
</dbReference>
<dbReference type="InterPro" id="IPR036282">
    <property type="entry name" value="Glutathione-S-Trfase_C_sf"/>
</dbReference>
<dbReference type="SUPFAM" id="SSF52833">
    <property type="entry name" value="Thioredoxin-like"/>
    <property type="match status" value="1"/>
</dbReference>
<name>A0ABP9XT49_9FUNG</name>
<proteinExistence type="predicted"/>
<evidence type="ECO:0000313" key="2">
    <source>
        <dbReference type="EMBL" id="GAA5797530.1"/>
    </source>
</evidence>
<keyword evidence="3" id="KW-1185">Reference proteome</keyword>
<dbReference type="InterPro" id="IPR044617">
    <property type="entry name" value="TCHQD"/>
</dbReference>
<dbReference type="Pfam" id="PF13417">
    <property type="entry name" value="GST_N_3"/>
    <property type="match status" value="1"/>
</dbReference>
<evidence type="ECO:0000313" key="3">
    <source>
        <dbReference type="Proteomes" id="UP001476247"/>
    </source>
</evidence>
<dbReference type="Proteomes" id="UP001476247">
    <property type="component" value="Unassembled WGS sequence"/>
</dbReference>
<gene>
    <name evidence="2" type="ORF">HPULCUR_002918</name>
</gene>